<dbReference type="OrthoDB" id="9779457at2"/>
<feature type="domain" description="4Fe-4S ferredoxin-type" evidence="9">
    <location>
        <begin position="72"/>
        <end position="103"/>
    </location>
</feature>
<feature type="binding site" evidence="7">
    <location>
        <position position="14"/>
    </location>
    <ligand>
        <name>[4Fe-4S] cluster</name>
        <dbReference type="ChEBI" id="CHEBI:49883"/>
        <label>1</label>
    </ligand>
</feature>
<feature type="domain" description="4Fe-4S ferredoxin-type" evidence="9">
    <location>
        <begin position="106"/>
        <end position="135"/>
    </location>
</feature>
<dbReference type="STRING" id="469378.Ccur_11270"/>
<proteinExistence type="predicted"/>
<organism evidence="10 11">
    <name type="scientific">Cryptobacterium curtum (strain ATCC 700683 / DSM 15641 / CCUG 43107 / 12-3)</name>
    <dbReference type="NCBI Taxonomy" id="469378"/>
    <lineage>
        <taxon>Bacteria</taxon>
        <taxon>Bacillati</taxon>
        <taxon>Actinomycetota</taxon>
        <taxon>Coriobacteriia</taxon>
        <taxon>Eggerthellales</taxon>
        <taxon>Eggerthellaceae</taxon>
        <taxon>Cryptobacterium</taxon>
    </lineage>
</organism>
<dbReference type="PROSITE" id="PS51379">
    <property type="entry name" value="4FE4S_FER_2"/>
    <property type="match status" value="3"/>
</dbReference>
<dbReference type="PROSITE" id="PS00198">
    <property type="entry name" value="4FE4S_FER_1"/>
    <property type="match status" value="1"/>
</dbReference>
<feature type="domain" description="4Fe-4S ferredoxin-type" evidence="9">
    <location>
        <begin position="5"/>
        <end position="35"/>
    </location>
</feature>
<evidence type="ECO:0000256" key="1">
    <source>
        <dbReference type="ARBA" id="ARBA00004196"/>
    </source>
</evidence>
<feature type="binding site" evidence="7">
    <location>
        <position position="84"/>
    </location>
    <ligand>
        <name>[4Fe-4S] cluster</name>
        <dbReference type="ChEBI" id="CHEBI:49883"/>
        <label>3</label>
    </ligand>
</feature>
<sequence length="299" mass="32619">MSQEMAIYYDASKCTACRGCQAACKVWNELPSPIDFNAGEFKGTFQNPSDLNPDTRLIITFEERARENAYGVDWAFGRRSCMHCTDAACVNVCPSGSLYHDPDGTGLVIYDVDKCIGCQYCRSACPFDVPRHTGIGVVGGGIKINKCTGCIDRVRHGRAPACVSTCQPNALEWGPRDELIAKARKRVEVLHEKGFSDARVYGADECGGLHVINVLKYDLSMYQNLPEGAAPDGLTEALGYMKPLAALGAAGIVGGLGLSFLLGTGYKRDRMYYDEVDHDVIDVDTDEVIKHIDKEAGER</sequence>
<dbReference type="Pfam" id="PF13247">
    <property type="entry name" value="Fer4_11"/>
    <property type="match status" value="1"/>
</dbReference>
<feature type="binding site" evidence="7">
    <location>
        <position position="150"/>
    </location>
    <ligand>
        <name>[4Fe-4S] cluster</name>
        <dbReference type="ChEBI" id="CHEBI:49883"/>
        <label>2</label>
    </ligand>
</feature>
<evidence type="ECO:0000256" key="4">
    <source>
        <dbReference type="ARBA" id="ARBA00022737"/>
    </source>
</evidence>
<dbReference type="SUPFAM" id="SSF54862">
    <property type="entry name" value="4Fe-4S ferredoxins"/>
    <property type="match status" value="1"/>
</dbReference>
<dbReference type="InterPro" id="IPR017900">
    <property type="entry name" value="4Fe4S_Fe_S_CS"/>
</dbReference>
<dbReference type="HOGENOM" id="CLU_043374_0_3_11"/>
<feature type="binding site" evidence="7">
    <location>
        <position position="17"/>
    </location>
    <ligand>
        <name>[4Fe-4S] cluster</name>
        <dbReference type="ChEBI" id="CHEBI:49883"/>
        <label>1</label>
    </ligand>
</feature>
<keyword evidence="11" id="KW-1185">Reference proteome</keyword>
<dbReference type="RefSeq" id="WP_015778680.1">
    <property type="nucleotide sequence ID" value="NC_013170.1"/>
</dbReference>
<keyword evidence="8" id="KW-0812">Transmembrane</keyword>
<dbReference type="GO" id="GO:0045333">
    <property type="term" value="P:cellular respiration"/>
    <property type="evidence" value="ECO:0007669"/>
    <property type="project" value="InterPro"/>
</dbReference>
<dbReference type="eggNOG" id="COG0437">
    <property type="taxonomic scope" value="Bacteria"/>
</dbReference>
<evidence type="ECO:0000256" key="2">
    <source>
        <dbReference type="ARBA" id="ARBA00022485"/>
    </source>
</evidence>
<dbReference type="PANTHER" id="PTHR43545:SF6">
    <property type="entry name" value="FORMATE DEHYDROGENASE, NITRATE-INDUCIBLE, IRON-SULFUR SUBUNIT"/>
    <property type="match status" value="1"/>
</dbReference>
<keyword evidence="8" id="KW-1133">Transmembrane helix</keyword>
<comment type="subcellular location">
    <subcellularLocation>
        <location evidence="1">Cell envelope</location>
    </subcellularLocation>
</comment>
<feature type="transmembrane region" description="Helical" evidence="8">
    <location>
        <begin position="244"/>
        <end position="263"/>
    </location>
</feature>
<evidence type="ECO:0000256" key="5">
    <source>
        <dbReference type="ARBA" id="ARBA00023004"/>
    </source>
</evidence>
<dbReference type="GO" id="GO:0015944">
    <property type="term" value="P:formate oxidation"/>
    <property type="evidence" value="ECO:0007669"/>
    <property type="project" value="InterPro"/>
</dbReference>
<comment type="cofactor">
    <cofactor evidence="7">
        <name>[4Fe-4S] cluster</name>
        <dbReference type="ChEBI" id="CHEBI:49883"/>
    </cofactor>
    <text evidence="7">Binds 4 [4Fe-4S] clusters per subunit.</text>
</comment>
<evidence type="ECO:0000313" key="11">
    <source>
        <dbReference type="Proteomes" id="UP000000954"/>
    </source>
</evidence>
<dbReference type="Gene3D" id="3.30.70.20">
    <property type="match status" value="2"/>
</dbReference>
<dbReference type="PIRSF" id="PIRSF036298">
    <property type="entry name" value="FDH_4Fe4S"/>
    <property type="match status" value="1"/>
</dbReference>
<keyword evidence="6 7" id="KW-0411">Iron-sulfur</keyword>
<dbReference type="KEGG" id="ccu:Ccur_11270"/>
<protein>
    <submittedName>
        <fullName evidence="10">Fe-S-cluster-containing hydrogenase subunit</fullName>
    </submittedName>
</protein>
<evidence type="ECO:0000256" key="6">
    <source>
        <dbReference type="ARBA" id="ARBA00023014"/>
    </source>
</evidence>
<dbReference type="GO" id="GO:0051539">
    <property type="term" value="F:4 iron, 4 sulfur cluster binding"/>
    <property type="evidence" value="ECO:0007669"/>
    <property type="project" value="UniProtKB-KW"/>
</dbReference>
<evidence type="ECO:0000259" key="9">
    <source>
        <dbReference type="PROSITE" id="PS51379"/>
    </source>
</evidence>
<gene>
    <name evidence="10" type="ordered locus">Ccur_11270</name>
</gene>
<keyword evidence="4" id="KW-0677">Repeat</keyword>
<feature type="binding site" evidence="7">
    <location>
        <position position="121"/>
    </location>
    <ligand>
        <name>[4Fe-4S] cluster</name>
        <dbReference type="ChEBI" id="CHEBI:49883"/>
        <label>4</label>
    </ligand>
</feature>
<feature type="binding site" evidence="7">
    <location>
        <position position="89"/>
    </location>
    <ligand>
        <name>[4Fe-4S] cluster</name>
        <dbReference type="ChEBI" id="CHEBI:49883"/>
        <label>3</label>
    </ligand>
</feature>
<dbReference type="AlphaFoldDB" id="C7MPH7"/>
<dbReference type="PANTHER" id="PTHR43545">
    <property type="entry name" value="FORMATE DEHYDROGENASE, NITRATE-INDUCIBLE, IRON-SULFUR SUBUNIT"/>
    <property type="match status" value="1"/>
</dbReference>
<accession>C7MPH7</accession>
<dbReference type="InterPro" id="IPR017896">
    <property type="entry name" value="4Fe4S_Fe-S-bd"/>
</dbReference>
<feature type="binding site" evidence="7">
    <location>
        <position position="125"/>
    </location>
    <ligand>
        <name>[4Fe-4S] cluster</name>
        <dbReference type="ChEBI" id="CHEBI:49883"/>
        <label>3</label>
    </ligand>
</feature>
<keyword evidence="8" id="KW-0472">Membrane</keyword>
<dbReference type="InterPro" id="IPR014603">
    <property type="entry name" value="Formate_DH_Fe-S_su"/>
</dbReference>
<reference evidence="10 11" key="1">
    <citation type="journal article" date="2009" name="Stand. Genomic Sci.">
        <title>Complete genome sequence of Cryptobacterium curtum type strain (12-3).</title>
        <authorList>
            <person name="Mavrommatis K."/>
            <person name="Pukall R."/>
            <person name="Rohde C."/>
            <person name="Chen F."/>
            <person name="Sims D."/>
            <person name="Brettin T."/>
            <person name="Kuske C."/>
            <person name="Detter J.C."/>
            <person name="Han C."/>
            <person name="Lapidus A."/>
            <person name="Copeland A."/>
            <person name="Glavina Del Rio T."/>
            <person name="Nolan M."/>
            <person name="Lucas S."/>
            <person name="Tice H."/>
            <person name="Cheng J.F."/>
            <person name="Bruce D."/>
            <person name="Goodwin L."/>
            <person name="Pitluck S."/>
            <person name="Ovchinnikova G."/>
            <person name="Pati A."/>
            <person name="Ivanova N."/>
            <person name="Chen A."/>
            <person name="Palaniappan K."/>
            <person name="Chain P."/>
            <person name="D'haeseleer P."/>
            <person name="Goker M."/>
            <person name="Bristow J."/>
            <person name="Eisen J.A."/>
            <person name="Markowitz V."/>
            <person name="Hugenholtz P."/>
            <person name="Rohde M."/>
            <person name="Klenk H.P."/>
            <person name="Kyrpides N.C."/>
        </authorList>
    </citation>
    <scope>NUCLEOTIDE SEQUENCE [LARGE SCALE GENOMIC DNA]</scope>
    <source>
        <strain evidence="11">ATCC 700683 / DSM 15641 / 12-3</strain>
    </source>
</reference>
<dbReference type="EMBL" id="CP001682">
    <property type="protein sequence ID" value="ACU94817.1"/>
    <property type="molecule type" value="Genomic_DNA"/>
</dbReference>
<feature type="binding site" evidence="7">
    <location>
        <position position="81"/>
    </location>
    <ligand>
        <name>[4Fe-4S] cluster</name>
        <dbReference type="ChEBI" id="CHEBI:49883"/>
        <label>3</label>
    </ligand>
</feature>
<keyword evidence="5 7" id="KW-0408">Iron</keyword>
<evidence type="ECO:0000313" key="10">
    <source>
        <dbReference type="EMBL" id="ACU94817.1"/>
    </source>
</evidence>
<name>C7MPH7_CRYCD</name>
<feature type="binding site" evidence="7">
    <location>
        <position position="20"/>
    </location>
    <ligand>
        <name>[4Fe-4S] cluster</name>
        <dbReference type="ChEBI" id="CHEBI:49883"/>
        <label>1</label>
    </ligand>
</feature>
<feature type="binding site" evidence="7">
    <location>
        <position position="118"/>
    </location>
    <ligand>
        <name>[4Fe-4S] cluster</name>
        <dbReference type="ChEBI" id="CHEBI:49883"/>
        <label>4</label>
    </ligand>
</feature>
<dbReference type="Proteomes" id="UP000000954">
    <property type="component" value="Chromosome"/>
</dbReference>
<feature type="binding site" evidence="7">
    <location>
        <position position="162"/>
    </location>
    <ligand>
        <name>[4Fe-4S] cluster</name>
        <dbReference type="ChEBI" id="CHEBI:49883"/>
        <label>2</label>
    </ligand>
</feature>
<feature type="binding site" evidence="7">
    <location>
        <position position="115"/>
    </location>
    <ligand>
        <name>[4Fe-4S] cluster</name>
        <dbReference type="ChEBI" id="CHEBI:49883"/>
        <label>4</label>
    </ligand>
</feature>
<feature type="binding site" evidence="7">
    <location>
        <position position="93"/>
    </location>
    <ligand>
        <name>[4Fe-4S] cluster</name>
        <dbReference type="ChEBI" id="CHEBI:49883"/>
        <label>4</label>
    </ligand>
</feature>
<evidence type="ECO:0000256" key="7">
    <source>
        <dbReference type="PIRSR" id="PIRSR036298-50"/>
    </source>
</evidence>
<evidence type="ECO:0000256" key="8">
    <source>
        <dbReference type="SAM" id="Phobius"/>
    </source>
</evidence>
<dbReference type="GO" id="GO:0030313">
    <property type="term" value="C:cell envelope"/>
    <property type="evidence" value="ECO:0007669"/>
    <property type="project" value="UniProtKB-SubCell"/>
</dbReference>
<dbReference type="InterPro" id="IPR051555">
    <property type="entry name" value="FDH_Electron_Transfer_Unit"/>
</dbReference>
<dbReference type="GO" id="GO:0046872">
    <property type="term" value="F:metal ion binding"/>
    <property type="evidence" value="ECO:0007669"/>
    <property type="project" value="UniProtKB-KW"/>
</dbReference>
<feature type="binding site" evidence="7">
    <location>
        <position position="147"/>
    </location>
    <ligand>
        <name>[4Fe-4S] cluster</name>
        <dbReference type="ChEBI" id="CHEBI:49883"/>
        <label>2</label>
    </ligand>
</feature>
<feature type="binding site" evidence="7">
    <location>
        <position position="24"/>
    </location>
    <ligand>
        <name>[4Fe-4S] cluster</name>
        <dbReference type="ChEBI" id="CHEBI:49883"/>
        <label>2</label>
    </ligand>
</feature>
<evidence type="ECO:0000256" key="3">
    <source>
        <dbReference type="ARBA" id="ARBA00022723"/>
    </source>
</evidence>
<keyword evidence="3 7" id="KW-0479">Metal-binding</keyword>
<keyword evidence="2 7" id="KW-0004">4Fe-4S</keyword>
<feature type="binding site" evidence="7">
    <location>
        <position position="166"/>
    </location>
    <ligand>
        <name>[4Fe-4S] cluster</name>
        <dbReference type="ChEBI" id="CHEBI:49883"/>
        <label>1</label>
    </ligand>
</feature>